<dbReference type="Proteomes" id="UP001054945">
    <property type="component" value="Unassembled WGS sequence"/>
</dbReference>
<sequence>MAAVKQRVEVSATYCLTSHHHKKREVLFFLPFPIPLEIAWAMLLRPRRLNQLVPSWPPVASAHGSAEDRGLLFALGHLLRLVSGTLNGLQR</sequence>
<keyword evidence="1" id="KW-0812">Transmembrane</keyword>
<dbReference type="EMBL" id="BPLR01010469">
    <property type="protein sequence ID" value="GIY39459.1"/>
    <property type="molecule type" value="Genomic_DNA"/>
</dbReference>
<evidence type="ECO:0000313" key="3">
    <source>
        <dbReference type="Proteomes" id="UP001054945"/>
    </source>
</evidence>
<keyword evidence="1" id="KW-1133">Transmembrane helix</keyword>
<comment type="caution">
    <text evidence="2">The sequence shown here is derived from an EMBL/GenBank/DDBJ whole genome shotgun (WGS) entry which is preliminary data.</text>
</comment>
<keyword evidence="1" id="KW-0472">Membrane</keyword>
<reference evidence="2 3" key="1">
    <citation type="submission" date="2021-06" db="EMBL/GenBank/DDBJ databases">
        <title>Caerostris extrusa draft genome.</title>
        <authorList>
            <person name="Kono N."/>
            <person name="Arakawa K."/>
        </authorList>
    </citation>
    <scope>NUCLEOTIDE SEQUENCE [LARGE SCALE GENOMIC DNA]</scope>
</reference>
<organism evidence="2 3">
    <name type="scientific">Caerostris extrusa</name>
    <name type="common">Bark spider</name>
    <name type="synonym">Caerostris bankana</name>
    <dbReference type="NCBI Taxonomy" id="172846"/>
    <lineage>
        <taxon>Eukaryota</taxon>
        <taxon>Metazoa</taxon>
        <taxon>Ecdysozoa</taxon>
        <taxon>Arthropoda</taxon>
        <taxon>Chelicerata</taxon>
        <taxon>Arachnida</taxon>
        <taxon>Araneae</taxon>
        <taxon>Araneomorphae</taxon>
        <taxon>Entelegynae</taxon>
        <taxon>Araneoidea</taxon>
        <taxon>Araneidae</taxon>
        <taxon>Caerostris</taxon>
    </lineage>
</organism>
<evidence type="ECO:0000256" key="1">
    <source>
        <dbReference type="SAM" id="Phobius"/>
    </source>
</evidence>
<accession>A0AAV4T2K6</accession>
<proteinExistence type="predicted"/>
<protein>
    <submittedName>
        <fullName evidence="2">Uncharacterized protein</fullName>
    </submittedName>
</protein>
<feature type="transmembrane region" description="Helical" evidence="1">
    <location>
        <begin position="26"/>
        <end position="44"/>
    </location>
</feature>
<dbReference type="AlphaFoldDB" id="A0AAV4T2K6"/>
<evidence type="ECO:0000313" key="2">
    <source>
        <dbReference type="EMBL" id="GIY39459.1"/>
    </source>
</evidence>
<name>A0AAV4T2K6_CAEEX</name>
<keyword evidence="3" id="KW-1185">Reference proteome</keyword>
<gene>
    <name evidence="2" type="ORF">CEXT_224181</name>
</gene>